<sequence>MDAAAFSRLCELLLECARLKVRKKRAVSSEDFAEAARLKKSEAELGKEIAVAKEEAATFVPASSCEDLEVVKKQAVLAEDFAEAGRIKKLQETDIQANAAGDLLGCALLRALIAASKGQIADGSQVVGEVHRMLQLHGAKPDHSGHSWTSTASSRSQTVSGEEINAHRANSHSASTGLFEIKMKEEETPEASKDLRQEAALDPEKANEDKRAEKASFESKQALWIKVWEETWHKADAQGQSHNQRKANTYVCLLGLPQCLVENFSCMSVAGV</sequence>
<evidence type="ECO:0000256" key="1">
    <source>
        <dbReference type="SAM" id="MobiDB-lite"/>
    </source>
</evidence>
<name>A0ABP0R121_9DINO</name>
<reference evidence="2 3" key="1">
    <citation type="submission" date="2024-02" db="EMBL/GenBank/DDBJ databases">
        <authorList>
            <person name="Chen Y."/>
            <person name="Shah S."/>
            <person name="Dougan E. K."/>
            <person name="Thang M."/>
            <person name="Chan C."/>
        </authorList>
    </citation>
    <scope>NUCLEOTIDE SEQUENCE [LARGE SCALE GENOMIC DNA]</scope>
</reference>
<evidence type="ECO:0000313" key="2">
    <source>
        <dbReference type="EMBL" id="CAK9093533.1"/>
    </source>
</evidence>
<comment type="caution">
    <text evidence="2">The sequence shown here is derived from an EMBL/GenBank/DDBJ whole genome shotgun (WGS) entry which is preliminary data.</text>
</comment>
<feature type="region of interest" description="Disordered" evidence="1">
    <location>
        <begin position="185"/>
        <end position="214"/>
    </location>
</feature>
<accession>A0ABP0R121</accession>
<dbReference type="Proteomes" id="UP001642484">
    <property type="component" value="Unassembled WGS sequence"/>
</dbReference>
<proteinExistence type="predicted"/>
<evidence type="ECO:0000313" key="3">
    <source>
        <dbReference type="Proteomes" id="UP001642484"/>
    </source>
</evidence>
<organism evidence="2 3">
    <name type="scientific">Durusdinium trenchii</name>
    <dbReference type="NCBI Taxonomy" id="1381693"/>
    <lineage>
        <taxon>Eukaryota</taxon>
        <taxon>Sar</taxon>
        <taxon>Alveolata</taxon>
        <taxon>Dinophyceae</taxon>
        <taxon>Suessiales</taxon>
        <taxon>Symbiodiniaceae</taxon>
        <taxon>Durusdinium</taxon>
    </lineage>
</organism>
<dbReference type="EMBL" id="CAXAMN010025228">
    <property type="protein sequence ID" value="CAK9093533.1"/>
    <property type="molecule type" value="Genomic_DNA"/>
</dbReference>
<keyword evidence="3" id="KW-1185">Reference proteome</keyword>
<protein>
    <submittedName>
        <fullName evidence="2">Uncharacterized protein</fullName>
    </submittedName>
</protein>
<gene>
    <name evidence="2" type="ORF">CCMP2556_LOCUS44692</name>
</gene>